<dbReference type="RefSeq" id="WP_047262161.1">
    <property type="nucleotide sequence ID" value="NZ_CP011542.1"/>
</dbReference>
<feature type="domain" description="ABC-2 type transporter transmembrane" evidence="6">
    <location>
        <begin position="25"/>
        <end position="154"/>
    </location>
</feature>
<dbReference type="InterPro" id="IPR051328">
    <property type="entry name" value="T7SS_ABC-Transporter"/>
</dbReference>
<dbReference type="InterPro" id="IPR013525">
    <property type="entry name" value="ABC2_TM"/>
</dbReference>
<comment type="subcellular location">
    <subcellularLocation>
        <location evidence="1">Membrane</location>
        <topology evidence="1">Multi-pass membrane protein</topology>
    </subcellularLocation>
</comment>
<evidence type="ECO:0000256" key="4">
    <source>
        <dbReference type="ARBA" id="ARBA00023136"/>
    </source>
</evidence>
<dbReference type="PATRIC" id="fig|571915.4.peg.1837"/>
<keyword evidence="4 5" id="KW-0472">Membrane</keyword>
<feature type="transmembrane region" description="Helical" evidence="5">
    <location>
        <begin position="573"/>
        <end position="591"/>
    </location>
</feature>
<dbReference type="STRING" id="571915.CMUST_08650"/>
<accession>A0A0G3GY22</accession>
<dbReference type="NCBIfam" id="TIGR03061">
    <property type="entry name" value="pip_yhgE_Nterm"/>
    <property type="match status" value="1"/>
</dbReference>
<dbReference type="InterPro" id="IPR023908">
    <property type="entry name" value="xxxLxxG_rpt"/>
</dbReference>
<feature type="transmembrane region" description="Helical" evidence="5">
    <location>
        <begin position="545"/>
        <end position="566"/>
    </location>
</feature>
<proteinExistence type="predicted"/>
<dbReference type="GO" id="GO:0140359">
    <property type="term" value="F:ABC-type transporter activity"/>
    <property type="evidence" value="ECO:0007669"/>
    <property type="project" value="InterPro"/>
</dbReference>
<dbReference type="Proteomes" id="UP000035199">
    <property type="component" value="Chromosome"/>
</dbReference>
<dbReference type="SUPFAM" id="SSF58104">
    <property type="entry name" value="Methyl-accepting chemotaxis protein (MCP) signaling domain"/>
    <property type="match status" value="1"/>
</dbReference>
<dbReference type="PANTHER" id="PTHR43077">
    <property type="entry name" value="TRANSPORT PERMEASE YVFS-RELATED"/>
    <property type="match status" value="1"/>
</dbReference>
<feature type="transmembrane region" description="Helical" evidence="5">
    <location>
        <begin position="633"/>
        <end position="652"/>
    </location>
</feature>
<evidence type="ECO:0000313" key="7">
    <source>
        <dbReference type="EMBL" id="AKK06054.1"/>
    </source>
</evidence>
<evidence type="ECO:0000256" key="5">
    <source>
        <dbReference type="SAM" id="Phobius"/>
    </source>
</evidence>
<dbReference type="Gene3D" id="3.40.1710.10">
    <property type="entry name" value="abc type-2 transporter like domain"/>
    <property type="match status" value="1"/>
</dbReference>
<feature type="domain" description="ABC-2 type transporter transmembrane" evidence="6">
    <location>
        <begin position="438"/>
        <end position="648"/>
    </location>
</feature>
<dbReference type="KEGG" id="cmv:CMUST_08650"/>
<evidence type="ECO:0000256" key="1">
    <source>
        <dbReference type="ARBA" id="ARBA00004141"/>
    </source>
</evidence>
<dbReference type="NCBIfam" id="TIGR03057">
    <property type="entry name" value="xxxLxxG_by_4"/>
    <property type="match status" value="2"/>
</dbReference>
<keyword evidence="8" id="KW-1185">Reference proteome</keyword>
<dbReference type="InterPro" id="IPR017501">
    <property type="entry name" value="Phage_infect_YhgE_C"/>
</dbReference>
<reference evidence="7 8" key="1">
    <citation type="journal article" date="2015" name="Genome Announc.">
        <title>Complete Genome Sequence of the Type Strain Corynebacterium mustelae DSM 45274, Isolated from Various Tissues of a Male Ferret with Lethal Sepsis.</title>
        <authorList>
            <person name="Ruckert C."/>
            <person name="Eimer J."/>
            <person name="Winkler A."/>
            <person name="Tauch A."/>
        </authorList>
    </citation>
    <scope>NUCLEOTIDE SEQUENCE [LARGE SCALE GENOMIC DNA]</scope>
    <source>
        <strain evidence="7 8">DSM 45274</strain>
    </source>
</reference>
<protein>
    <submittedName>
        <fullName evidence="7">YhgE/Pip-like protein</fullName>
    </submittedName>
</protein>
<dbReference type="GO" id="GO:0016020">
    <property type="term" value="C:membrane"/>
    <property type="evidence" value="ECO:0007669"/>
    <property type="project" value="UniProtKB-SubCell"/>
</dbReference>
<feature type="transmembrane region" description="Helical" evidence="5">
    <location>
        <begin position="511"/>
        <end position="533"/>
    </location>
</feature>
<dbReference type="EMBL" id="CP011542">
    <property type="protein sequence ID" value="AKK06054.1"/>
    <property type="molecule type" value="Genomic_DNA"/>
</dbReference>
<evidence type="ECO:0000313" key="8">
    <source>
        <dbReference type="Proteomes" id="UP000035199"/>
    </source>
</evidence>
<dbReference type="PANTHER" id="PTHR43077:SF5">
    <property type="entry name" value="PHAGE INFECTION PROTEIN"/>
    <property type="match status" value="1"/>
</dbReference>
<keyword evidence="3 5" id="KW-1133">Transmembrane helix</keyword>
<keyword evidence="2 5" id="KW-0812">Transmembrane</keyword>
<evidence type="ECO:0000259" key="6">
    <source>
        <dbReference type="Pfam" id="PF12698"/>
    </source>
</evidence>
<organism evidence="7 8">
    <name type="scientific">Corynebacterium mustelae</name>
    <dbReference type="NCBI Taxonomy" id="571915"/>
    <lineage>
        <taxon>Bacteria</taxon>
        <taxon>Bacillati</taxon>
        <taxon>Actinomycetota</taxon>
        <taxon>Actinomycetes</taxon>
        <taxon>Mycobacteriales</taxon>
        <taxon>Corynebacteriaceae</taxon>
        <taxon>Corynebacterium</taxon>
    </lineage>
</organism>
<dbReference type="Pfam" id="PF12698">
    <property type="entry name" value="ABC2_membrane_3"/>
    <property type="match status" value="2"/>
</dbReference>
<dbReference type="InterPro" id="IPR017500">
    <property type="entry name" value="Phage_infect_YhgE_N"/>
</dbReference>
<name>A0A0G3GY22_9CORY</name>
<dbReference type="AlphaFoldDB" id="A0A0G3GY22"/>
<feature type="transmembrane region" description="Helical" evidence="5">
    <location>
        <begin position="463"/>
        <end position="490"/>
    </location>
</feature>
<evidence type="ECO:0000256" key="2">
    <source>
        <dbReference type="ARBA" id="ARBA00022692"/>
    </source>
</evidence>
<dbReference type="Gene3D" id="1.10.287.950">
    <property type="entry name" value="Methyl-accepting chemotaxis protein"/>
    <property type="match status" value="1"/>
</dbReference>
<gene>
    <name evidence="7" type="ORF">CMUST_08650</name>
</gene>
<dbReference type="OrthoDB" id="9811483at2"/>
<evidence type="ECO:0000256" key="3">
    <source>
        <dbReference type="ARBA" id="ARBA00022989"/>
    </source>
</evidence>
<reference evidence="8" key="2">
    <citation type="submission" date="2015-05" db="EMBL/GenBank/DDBJ databases">
        <title>Complete genome sequence of Corynebacterium mustelae DSM 45274, isolated from various tissues of a male ferret with lethal sepsis.</title>
        <authorList>
            <person name="Ruckert C."/>
            <person name="Albersmeier A."/>
            <person name="Winkler A."/>
            <person name="Tauch A."/>
        </authorList>
    </citation>
    <scope>NUCLEOTIDE SEQUENCE [LARGE SCALE GENOMIC DNA]</scope>
    <source>
        <strain evidence="8">DSM 45274</strain>
    </source>
</reference>
<dbReference type="NCBIfam" id="TIGR03062">
    <property type="entry name" value="pip_yhgE_Cterm"/>
    <property type="match status" value="1"/>
</dbReference>
<feature type="transmembrane region" description="Helical" evidence="5">
    <location>
        <begin position="21"/>
        <end position="42"/>
    </location>
</feature>
<sequence length="669" mass="70583">MSTFHIGSELRRFSRGKLPPLALAVIMLLPLLFGGLFVWSYWDPIGRLNNLPVAVINSDEGAEVNGEELNAGDLIVEKLLASGAVDFHETTVEEAQEGVANGTYYFAIEFPEDFSQAVSSVNTDNPHHATMNAVFNNTNGLLGTALGNQVVNQVLMIVNENLGEKLVDQLLVGFSTIKDNLSKAGDGAKQLADGAHTATDGAQKLDGGAGTLADGLITADDAAHQLADGAETLSTNLNTAAGASQSLADGLSQLNAATDRLGAGAGQISEGVTKLTGPAATVAGEQEEALTPLINLAAQLRSLNIPQATDLAQQADAIVWNIRNQGLGNGDDAISKLNQLSAGAQELHRQLTDPTAEYRAGLNKATDGARQLSEGVHKLSDGSERLVVGSRKLADGTSKLAQGAQQLTVGANQLASGMVRLDEGSGELSLKLNQGAEQVPGFADGASASFATPVKEQQTKDELSLFGVGLAPMFISIGLFMGATVIFMLLRPSQRRAIDSGAVPIRGVMASYLPAIVVGIAQATIMFCVQRFALGLHAVHELGLWASMCLISVAFIAITQGLNNIFGATVGRVLCLGLMTLQIVSSGGLYPPETQPTPLRWFHTIDPMTYSVNLTREIIFGIDAAYDDRAIEAVLFLVVVMALFLTASGLSARRDRRWKMKDFRPEVSV</sequence>